<organism evidence="1">
    <name type="scientific">freshwater metagenome</name>
    <dbReference type="NCBI Taxonomy" id="449393"/>
    <lineage>
        <taxon>unclassified sequences</taxon>
        <taxon>metagenomes</taxon>
        <taxon>ecological metagenomes</taxon>
    </lineage>
</organism>
<gene>
    <name evidence="1" type="ORF">UFOPK2399_00263</name>
</gene>
<name>A0A6J6NH80_9ZZZZ</name>
<sequence>MGPAILRRAVLGAALLTMLVSIIGGAAAGTPRSTSIVPDADNPVLGVVPPVNTPGNPSSLGATAPLALTYHGGLVMHSTTIYSIFWVPSGYTVDATYKSLIDQYLTDTVAANGTTGNLYSTMPQYTDNTANAAYDLHIGGSVIDTTDFPANDCHPTTPANYIPAKVAACVTDAQIISEIRSVMICAVVDCEREQALRPLHAAERGIVRHELELAMRVHRLLRLPL</sequence>
<dbReference type="EMBL" id="CAEZXP010000001">
    <property type="protein sequence ID" value="CAB4685592.1"/>
    <property type="molecule type" value="Genomic_DNA"/>
</dbReference>
<dbReference type="AlphaFoldDB" id="A0A6J6NH80"/>
<protein>
    <submittedName>
        <fullName evidence="1">Unannotated protein</fullName>
    </submittedName>
</protein>
<reference evidence="1" key="1">
    <citation type="submission" date="2020-05" db="EMBL/GenBank/DDBJ databases">
        <authorList>
            <person name="Chiriac C."/>
            <person name="Salcher M."/>
            <person name="Ghai R."/>
            <person name="Kavagutti S V."/>
        </authorList>
    </citation>
    <scope>NUCLEOTIDE SEQUENCE</scope>
</reference>
<proteinExistence type="predicted"/>
<accession>A0A6J6NH80</accession>
<evidence type="ECO:0000313" key="1">
    <source>
        <dbReference type="EMBL" id="CAB4685592.1"/>
    </source>
</evidence>